<dbReference type="Gene3D" id="3.40.50.2000">
    <property type="entry name" value="Glycogen Phosphorylase B"/>
    <property type="match status" value="2"/>
</dbReference>
<dbReference type="GO" id="GO:0008713">
    <property type="term" value="F:ADP-heptose-lipopolysaccharide heptosyltransferase activity"/>
    <property type="evidence" value="ECO:0007669"/>
    <property type="project" value="TreeGrafter"/>
</dbReference>
<proteinExistence type="predicted"/>
<dbReference type="InterPro" id="IPR051199">
    <property type="entry name" value="LPS_LOS_Heptosyltrfase"/>
</dbReference>
<dbReference type="Proteomes" id="UP000198744">
    <property type="component" value="Unassembled WGS sequence"/>
</dbReference>
<dbReference type="GO" id="GO:0005829">
    <property type="term" value="C:cytosol"/>
    <property type="evidence" value="ECO:0007669"/>
    <property type="project" value="TreeGrafter"/>
</dbReference>
<dbReference type="PANTHER" id="PTHR30160">
    <property type="entry name" value="TETRAACYLDISACCHARIDE 4'-KINASE-RELATED"/>
    <property type="match status" value="1"/>
</dbReference>
<dbReference type="NCBIfam" id="TIGR02201">
    <property type="entry name" value="heptsyl_trn_III"/>
    <property type="match status" value="1"/>
</dbReference>
<name>A0A1H7UCM8_9BACT</name>
<dbReference type="OrthoDB" id="9760688at2"/>
<dbReference type="PANTHER" id="PTHR30160:SF1">
    <property type="entry name" value="LIPOPOLYSACCHARIDE 1,2-N-ACETYLGLUCOSAMINETRANSFERASE-RELATED"/>
    <property type="match status" value="1"/>
</dbReference>
<evidence type="ECO:0000256" key="2">
    <source>
        <dbReference type="ARBA" id="ARBA00022679"/>
    </source>
</evidence>
<dbReference type="EMBL" id="FOBS01000001">
    <property type="protein sequence ID" value="SEL94753.1"/>
    <property type="molecule type" value="Genomic_DNA"/>
</dbReference>
<dbReference type="Pfam" id="PF01075">
    <property type="entry name" value="Glyco_transf_9"/>
    <property type="match status" value="1"/>
</dbReference>
<keyword evidence="1" id="KW-0328">Glycosyltransferase</keyword>
<dbReference type="AlphaFoldDB" id="A0A1H7UCM8"/>
<organism evidence="3 4">
    <name type="scientific">Syntrophus gentianae</name>
    <dbReference type="NCBI Taxonomy" id="43775"/>
    <lineage>
        <taxon>Bacteria</taxon>
        <taxon>Pseudomonadati</taxon>
        <taxon>Thermodesulfobacteriota</taxon>
        <taxon>Syntrophia</taxon>
        <taxon>Syntrophales</taxon>
        <taxon>Syntrophaceae</taxon>
        <taxon>Syntrophus</taxon>
    </lineage>
</organism>
<protein>
    <submittedName>
        <fullName evidence="3">Heptosyltransferase-3</fullName>
    </submittedName>
</protein>
<dbReference type="STRING" id="43775.SAMN04489760_101110"/>
<keyword evidence="2 3" id="KW-0808">Transferase</keyword>
<dbReference type="InterPro" id="IPR011916">
    <property type="entry name" value="LipoPS_heptosylTferase-III"/>
</dbReference>
<dbReference type="GO" id="GO:0009244">
    <property type="term" value="P:lipopolysaccharide core region biosynthetic process"/>
    <property type="evidence" value="ECO:0007669"/>
    <property type="project" value="TreeGrafter"/>
</dbReference>
<accession>A0A1H7UCM8</accession>
<evidence type="ECO:0000313" key="4">
    <source>
        <dbReference type="Proteomes" id="UP000198744"/>
    </source>
</evidence>
<evidence type="ECO:0000256" key="1">
    <source>
        <dbReference type="ARBA" id="ARBA00022676"/>
    </source>
</evidence>
<dbReference type="CDD" id="cd03789">
    <property type="entry name" value="GT9_LPS_heptosyltransferase"/>
    <property type="match status" value="1"/>
</dbReference>
<dbReference type="SUPFAM" id="SSF53756">
    <property type="entry name" value="UDP-Glycosyltransferase/glycogen phosphorylase"/>
    <property type="match status" value="1"/>
</dbReference>
<sequence>MIDGSPRILVIKLRYLGDVLLTTPVFDALRSRYPEAFIAAVVNKGTEDMLTKNPAIDKILTIGRDSRFLTDLQKQTQLIKEIRTLHFDIVLELTHSDRAAVLAWLSGARRRFAYRPRKEKRLHLKLLLTDLIPVSRNLHVIEKHLEMARALGCSFLPTKPALYWSPQDQSTCENILKNNGLSGDIPYIVVHPTSTAVHKVWTAEGYAALCDYLAEKKAIRTILICGKDEEEFRLNRKICDLAKRPPLDLGGKLSLKQTAALLSKALLFIGIDSGPMHMAAAVGTPVLAIFGPTRPWRWGPWGNGQVIVQKNWDCVPCGKKGCRNDGGESRCLTELTPDEVLLPVERKLEQISRQRTLNP</sequence>
<reference evidence="3 4" key="1">
    <citation type="submission" date="2016-10" db="EMBL/GenBank/DDBJ databases">
        <authorList>
            <person name="de Groot N.N."/>
        </authorList>
    </citation>
    <scope>NUCLEOTIDE SEQUENCE [LARGE SCALE GENOMIC DNA]</scope>
    <source>
        <strain evidence="3 4">DSM 8423</strain>
    </source>
</reference>
<gene>
    <name evidence="3" type="ORF">SAMN04489760_101110</name>
</gene>
<keyword evidence="4" id="KW-1185">Reference proteome</keyword>
<evidence type="ECO:0000313" key="3">
    <source>
        <dbReference type="EMBL" id="SEL94753.1"/>
    </source>
</evidence>
<dbReference type="InterPro" id="IPR002201">
    <property type="entry name" value="Glyco_trans_9"/>
</dbReference>
<dbReference type="RefSeq" id="WP_093881824.1">
    <property type="nucleotide sequence ID" value="NZ_FOBS01000001.1"/>
</dbReference>